<dbReference type="NCBIfam" id="TIGR00199">
    <property type="entry name" value="PncC_domain"/>
    <property type="match status" value="1"/>
</dbReference>
<gene>
    <name evidence="2" type="ORF">A0U93_04615</name>
</gene>
<dbReference type="STRING" id="320497.A0U93_04615"/>
<dbReference type="Pfam" id="PF02464">
    <property type="entry name" value="CinA"/>
    <property type="match status" value="1"/>
</dbReference>
<dbReference type="AlphaFoldDB" id="A0A1U9KNE9"/>
<keyword evidence="3" id="KW-1185">Reference proteome</keyword>
<dbReference type="KEGG" id="nch:A0U93_04615"/>
<dbReference type="InterPro" id="IPR008136">
    <property type="entry name" value="CinA_C"/>
</dbReference>
<evidence type="ECO:0000259" key="1">
    <source>
        <dbReference type="Pfam" id="PF02464"/>
    </source>
</evidence>
<reference evidence="2 3" key="1">
    <citation type="submission" date="2016-03" db="EMBL/GenBank/DDBJ databases">
        <title>Acetic acid bacteria sequencing.</title>
        <authorList>
            <person name="Brandt J."/>
            <person name="Jakob F."/>
            <person name="Vogel R.F."/>
        </authorList>
    </citation>
    <scope>NUCLEOTIDE SEQUENCE [LARGE SCALE GENOMIC DNA]</scope>
    <source>
        <strain evidence="2 3">NBRC 101099</strain>
    </source>
</reference>
<dbReference type="Proteomes" id="UP000188604">
    <property type="component" value="Chromosome"/>
</dbReference>
<evidence type="ECO:0000313" key="2">
    <source>
        <dbReference type="EMBL" id="AQS87334.1"/>
    </source>
</evidence>
<sequence>MLDEQTLALAAKTVATLRAKGVRVVTAESCTGGLIAAALTHMAGSSDVVAGGFVTYSNALKESALGVAAHTLATEGAVSEATAIEMAMGALTAASDAKIAVAVTGIAGPDGGTDNKPVGTVCLAIQSGDAAPTVETQHFPGDRAAIRTATVRRALELLSAS</sequence>
<organism evidence="2 3">
    <name type="scientific">Neoasaia chiangmaiensis</name>
    <dbReference type="NCBI Taxonomy" id="320497"/>
    <lineage>
        <taxon>Bacteria</taxon>
        <taxon>Pseudomonadati</taxon>
        <taxon>Pseudomonadota</taxon>
        <taxon>Alphaproteobacteria</taxon>
        <taxon>Acetobacterales</taxon>
        <taxon>Acetobacteraceae</taxon>
        <taxon>Neoasaia</taxon>
    </lineage>
</organism>
<dbReference type="SUPFAM" id="SSF142433">
    <property type="entry name" value="CinA-like"/>
    <property type="match status" value="1"/>
</dbReference>
<dbReference type="RefSeq" id="WP_077806312.1">
    <property type="nucleotide sequence ID" value="NZ_BJXS01000009.1"/>
</dbReference>
<proteinExistence type="predicted"/>
<protein>
    <recommendedName>
        <fullName evidence="1">CinA C-terminal domain-containing protein</fullName>
    </recommendedName>
</protein>
<dbReference type="OrthoDB" id="9801454at2"/>
<feature type="domain" description="CinA C-terminal" evidence="1">
    <location>
        <begin position="8"/>
        <end position="159"/>
    </location>
</feature>
<accession>A0A1U9KNE9</accession>
<dbReference type="Gene3D" id="3.90.950.20">
    <property type="entry name" value="CinA-like"/>
    <property type="match status" value="1"/>
</dbReference>
<dbReference type="InterPro" id="IPR036653">
    <property type="entry name" value="CinA-like_C"/>
</dbReference>
<name>A0A1U9KNE9_9PROT</name>
<evidence type="ECO:0000313" key="3">
    <source>
        <dbReference type="Proteomes" id="UP000188604"/>
    </source>
</evidence>
<dbReference type="EMBL" id="CP014691">
    <property type="protein sequence ID" value="AQS87334.1"/>
    <property type="molecule type" value="Genomic_DNA"/>
</dbReference>